<evidence type="ECO:0000313" key="2">
    <source>
        <dbReference type="Proteomes" id="UP000299102"/>
    </source>
</evidence>
<accession>A0A4C1WHL1</accession>
<proteinExistence type="predicted"/>
<comment type="caution">
    <text evidence="1">The sequence shown here is derived from an EMBL/GenBank/DDBJ whole genome shotgun (WGS) entry which is preliminary data.</text>
</comment>
<dbReference type="Proteomes" id="UP000299102">
    <property type="component" value="Unassembled WGS sequence"/>
</dbReference>
<protein>
    <submittedName>
        <fullName evidence="1">Uncharacterized protein</fullName>
    </submittedName>
</protein>
<keyword evidence="2" id="KW-1185">Reference proteome</keyword>
<sequence>MPRSIFGSFSSRSRLGLVSFSSRSRLVLDLCSARADDLLGSNSAVSAVSRIVLFKYGEKREQKPRIYLWLNKMKAFSKPTGGIFGAKELQKNLLYPDIFTVAIRALFGFINREELRATSGEVAPTFYFFPRKLEKGSILSFAP</sequence>
<dbReference type="EMBL" id="BGZK01000549">
    <property type="protein sequence ID" value="GBP49617.1"/>
    <property type="molecule type" value="Genomic_DNA"/>
</dbReference>
<reference evidence="1 2" key="1">
    <citation type="journal article" date="2019" name="Commun. Biol.">
        <title>The bagworm genome reveals a unique fibroin gene that provides high tensile strength.</title>
        <authorList>
            <person name="Kono N."/>
            <person name="Nakamura H."/>
            <person name="Ohtoshi R."/>
            <person name="Tomita M."/>
            <person name="Numata K."/>
            <person name="Arakawa K."/>
        </authorList>
    </citation>
    <scope>NUCLEOTIDE SEQUENCE [LARGE SCALE GENOMIC DNA]</scope>
</reference>
<name>A0A4C1WHL1_EUMVA</name>
<dbReference type="AlphaFoldDB" id="A0A4C1WHL1"/>
<gene>
    <name evidence="1" type="ORF">EVAR_37399_1</name>
</gene>
<evidence type="ECO:0000313" key="1">
    <source>
        <dbReference type="EMBL" id="GBP49617.1"/>
    </source>
</evidence>
<organism evidence="1 2">
    <name type="scientific">Eumeta variegata</name>
    <name type="common">Bagworm moth</name>
    <name type="synonym">Eumeta japonica</name>
    <dbReference type="NCBI Taxonomy" id="151549"/>
    <lineage>
        <taxon>Eukaryota</taxon>
        <taxon>Metazoa</taxon>
        <taxon>Ecdysozoa</taxon>
        <taxon>Arthropoda</taxon>
        <taxon>Hexapoda</taxon>
        <taxon>Insecta</taxon>
        <taxon>Pterygota</taxon>
        <taxon>Neoptera</taxon>
        <taxon>Endopterygota</taxon>
        <taxon>Lepidoptera</taxon>
        <taxon>Glossata</taxon>
        <taxon>Ditrysia</taxon>
        <taxon>Tineoidea</taxon>
        <taxon>Psychidae</taxon>
        <taxon>Oiketicinae</taxon>
        <taxon>Eumeta</taxon>
    </lineage>
</organism>